<dbReference type="InterPro" id="IPR026906">
    <property type="entry name" value="LRR_5"/>
</dbReference>
<sequence length="98" mass="11078">MNCQDIDGELQILADLKTISDMTFCYCHSLKGNISLPKTVASIGVWSFRFCLEITGINFPDILESIGAAAFERCQKITKLTFPESLKKIEMRAFLFCF</sequence>
<accession>A0ABR2JZ27</accession>
<protein>
    <recommendedName>
        <fullName evidence="3">Surface antigen BspA-like</fullName>
    </recommendedName>
</protein>
<dbReference type="InterPro" id="IPR032675">
    <property type="entry name" value="LRR_dom_sf"/>
</dbReference>
<proteinExistence type="predicted"/>
<gene>
    <name evidence="1" type="ORF">M9Y10_043209</name>
</gene>
<name>A0ABR2JZ27_9EUKA</name>
<evidence type="ECO:0008006" key="3">
    <source>
        <dbReference type="Google" id="ProtNLM"/>
    </source>
</evidence>
<dbReference type="EMBL" id="JAPFFF010000008">
    <property type="protein sequence ID" value="KAK8884104.1"/>
    <property type="molecule type" value="Genomic_DNA"/>
</dbReference>
<dbReference type="Gene3D" id="3.80.10.10">
    <property type="entry name" value="Ribonuclease Inhibitor"/>
    <property type="match status" value="2"/>
</dbReference>
<keyword evidence="2" id="KW-1185">Reference proteome</keyword>
<comment type="caution">
    <text evidence="1">The sequence shown here is derived from an EMBL/GenBank/DDBJ whole genome shotgun (WGS) entry which is preliminary data.</text>
</comment>
<reference evidence="1 2" key="1">
    <citation type="submission" date="2024-04" db="EMBL/GenBank/DDBJ databases">
        <title>Tritrichomonas musculus Genome.</title>
        <authorList>
            <person name="Alves-Ferreira E."/>
            <person name="Grigg M."/>
            <person name="Lorenzi H."/>
            <person name="Galac M."/>
        </authorList>
    </citation>
    <scope>NUCLEOTIDE SEQUENCE [LARGE SCALE GENOMIC DNA]</scope>
    <source>
        <strain evidence="1 2">EAF2021</strain>
    </source>
</reference>
<organism evidence="1 2">
    <name type="scientific">Tritrichomonas musculus</name>
    <dbReference type="NCBI Taxonomy" id="1915356"/>
    <lineage>
        <taxon>Eukaryota</taxon>
        <taxon>Metamonada</taxon>
        <taxon>Parabasalia</taxon>
        <taxon>Tritrichomonadida</taxon>
        <taxon>Tritrichomonadidae</taxon>
        <taxon>Tritrichomonas</taxon>
    </lineage>
</organism>
<dbReference type="Pfam" id="PF13306">
    <property type="entry name" value="LRR_5"/>
    <property type="match status" value="1"/>
</dbReference>
<evidence type="ECO:0000313" key="2">
    <source>
        <dbReference type="Proteomes" id="UP001470230"/>
    </source>
</evidence>
<evidence type="ECO:0000313" key="1">
    <source>
        <dbReference type="EMBL" id="KAK8884104.1"/>
    </source>
</evidence>
<dbReference type="Proteomes" id="UP001470230">
    <property type="component" value="Unassembled WGS sequence"/>
</dbReference>